<name>A0ABQ1ZCE8_9BACL</name>
<dbReference type="Proteomes" id="UP000652153">
    <property type="component" value="Unassembled WGS sequence"/>
</dbReference>
<gene>
    <name evidence="1" type="ORF">GCM10008014_30390</name>
</gene>
<keyword evidence="2" id="KW-1185">Reference proteome</keyword>
<proteinExistence type="predicted"/>
<accession>A0ABQ1ZCE8</accession>
<protein>
    <submittedName>
        <fullName evidence="1">Uncharacterized protein</fullName>
    </submittedName>
</protein>
<evidence type="ECO:0000313" key="2">
    <source>
        <dbReference type="Proteomes" id="UP000652153"/>
    </source>
</evidence>
<evidence type="ECO:0000313" key="1">
    <source>
        <dbReference type="EMBL" id="GGH58102.1"/>
    </source>
</evidence>
<comment type="caution">
    <text evidence="1">The sequence shown here is derived from an EMBL/GenBank/DDBJ whole genome shotgun (WGS) entry which is preliminary data.</text>
</comment>
<dbReference type="EMBL" id="BMFU01000004">
    <property type="protein sequence ID" value="GGH58102.1"/>
    <property type="molecule type" value="Genomic_DNA"/>
</dbReference>
<sequence length="168" mass="19750">MLIEKYKVSGGVGHDYTEFFDKSGFMLFRPYQYDLIPRHDRLNQEWFKQRDDLILTMDNCGNKHAFFGAIFFRPYRASEIEDKVFKCNNSWLGLDSRGLIQPFEYIGGYQDDFSIYKGAQIRIFHLPEELKNKEAIGLNEISSCFGTNRVDSAMLINELICQEYLLDR</sequence>
<reference evidence="2" key="1">
    <citation type="journal article" date="2019" name="Int. J. Syst. Evol. Microbiol.">
        <title>The Global Catalogue of Microorganisms (GCM) 10K type strain sequencing project: providing services to taxonomists for standard genome sequencing and annotation.</title>
        <authorList>
            <consortium name="The Broad Institute Genomics Platform"/>
            <consortium name="The Broad Institute Genome Sequencing Center for Infectious Disease"/>
            <person name="Wu L."/>
            <person name="Ma J."/>
        </authorList>
    </citation>
    <scope>NUCLEOTIDE SEQUENCE [LARGE SCALE GENOMIC DNA]</scope>
    <source>
        <strain evidence="2">CGMCC 1.12770</strain>
    </source>
</reference>
<organism evidence="1 2">
    <name type="scientific">Paenibacillus silvae</name>
    <dbReference type="NCBI Taxonomy" id="1325358"/>
    <lineage>
        <taxon>Bacteria</taxon>
        <taxon>Bacillati</taxon>
        <taxon>Bacillota</taxon>
        <taxon>Bacilli</taxon>
        <taxon>Bacillales</taxon>
        <taxon>Paenibacillaceae</taxon>
        <taxon>Paenibacillus</taxon>
    </lineage>
</organism>